<keyword evidence="1" id="KW-0560">Oxidoreductase</keyword>
<keyword evidence="4" id="KW-1185">Reference proteome</keyword>
<organism evidence="3 4">
    <name type="scientific">Halomonas rhizosphaerae</name>
    <dbReference type="NCBI Taxonomy" id="3043296"/>
    <lineage>
        <taxon>Bacteria</taxon>
        <taxon>Pseudomonadati</taxon>
        <taxon>Pseudomonadota</taxon>
        <taxon>Gammaproteobacteria</taxon>
        <taxon>Oceanospirillales</taxon>
        <taxon>Halomonadaceae</taxon>
        <taxon>Halomonas</taxon>
    </lineage>
</organism>
<proteinExistence type="predicted"/>
<dbReference type="Pfam" id="PF07976">
    <property type="entry name" value="Phe_hydrox_dim"/>
    <property type="match status" value="1"/>
</dbReference>
<dbReference type="InterPro" id="IPR036249">
    <property type="entry name" value="Thioredoxin-like_sf"/>
</dbReference>
<dbReference type="Proteomes" id="UP001225957">
    <property type="component" value="Unassembled WGS sequence"/>
</dbReference>
<evidence type="ECO:0000313" key="4">
    <source>
        <dbReference type="Proteomes" id="UP001225957"/>
    </source>
</evidence>
<evidence type="ECO:0000259" key="2">
    <source>
        <dbReference type="Pfam" id="PF07976"/>
    </source>
</evidence>
<dbReference type="InterPro" id="IPR012941">
    <property type="entry name" value="Phe_hydrox_C_dim_dom"/>
</dbReference>
<feature type="domain" description="Phenol hydroxylase-like C-terminal dimerisation" evidence="2">
    <location>
        <begin position="2"/>
        <end position="83"/>
    </location>
</feature>
<name>A0ABT6UYI4_9GAMM</name>
<sequence length="84" mass="9279">MEVDWADMHALLKPHKGALGLQDYQKAHAPVLGTDQDIFDLRGIDRGAGALVVVRPDQYVSLVLPLDGVDELDAFFSRFMVEPS</sequence>
<accession>A0ABT6UYI4</accession>
<evidence type="ECO:0000313" key="3">
    <source>
        <dbReference type="EMBL" id="MDI5890313.1"/>
    </source>
</evidence>
<reference evidence="3 4" key="1">
    <citation type="submission" date="2023-04" db="EMBL/GenBank/DDBJ databases">
        <title>Halomonas strains isolated from rhizosphere soil.</title>
        <authorList>
            <person name="Xu L."/>
            <person name="Sun J.-Q."/>
        </authorList>
    </citation>
    <scope>NUCLEOTIDE SEQUENCE [LARGE SCALE GENOMIC DNA]</scope>
    <source>
        <strain evidence="3 4">LR5S20</strain>
    </source>
</reference>
<protein>
    <recommendedName>
        <fullName evidence="2">Phenol hydroxylase-like C-terminal dimerisation domain-containing protein</fullName>
    </recommendedName>
</protein>
<comment type="caution">
    <text evidence="3">The sequence shown here is derived from an EMBL/GenBank/DDBJ whole genome shotgun (WGS) entry which is preliminary data.</text>
</comment>
<dbReference type="EMBL" id="JASCQP010000015">
    <property type="protein sequence ID" value="MDI5890313.1"/>
    <property type="molecule type" value="Genomic_DNA"/>
</dbReference>
<evidence type="ECO:0000256" key="1">
    <source>
        <dbReference type="ARBA" id="ARBA00023002"/>
    </source>
</evidence>
<dbReference type="Gene3D" id="3.40.30.20">
    <property type="match status" value="1"/>
</dbReference>
<dbReference type="SUPFAM" id="SSF52833">
    <property type="entry name" value="Thioredoxin-like"/>
    <property type="match status" value="1"/>
</dbReference>
<gene>
    <name evidence="3" type="ORF">QLQ83_04295</name>
</gene>
<dbReference type="InterPro" id="IPR038220">
    <property type="entry name" value="PHOX_C_sf"/>
</dbReference>